<dbReference type="EC" id="3.2.1.21" evidence="6"/>
<dbReference type="PANTHER" id="PTHR22762:SF67">
    <property type="entry name" value="ALPHA_BETA-GLUCOSIDASE AGDC-RELATED"/>
    <property type="match status" value="1"/>
</dbReference>
<protein>
    <recommendedName>
        <fullName evidence="7">Probable alpha/beta-glucosidase agdC</fullName>
        <ecNumber evidence="5">3.2.1.20</ecNumber>
        <ecNumber evidence="6">3.2.1.21</ecNumber>
    </recommendedName>
</protein>
<dbReference type="EMBL" id="JAULSV010000001">
    <property type="protein sequence ID" value="KAK0654801.1"/>
    <property type="molecule type" value="Genomic_DNA"/>
</dbReference>
<keyword evidence="14" id="KW-0961">Cell wall biogenesis/degradation</keyword>
<dbReference type="PROSITE" id="PS00707">
    <property type="entry name" value="GLYCOSYL_HYDROL_F31_2"/>
    <property type="match status" value="1"/>
</dbReference>
<proteinExistence type="inferred from homology"/>
<dbReference type="Pfam" id="PF01055">
    <property type="entry name" value="Glyco_hydro_31_2nd"/>
    <property type="match status" value="1"/>
</dbReference>
<comment type="similarity">
    <text evidence="4 17">Belongs to the glycosyl hydrolase 31 family.</text>
</comment>
<evidence type="ECO:0000256" key="2">
    <source>
        <dbReference type="ARBA" id="ARBA00001657"/>
    </source>
</evidence>
<keyword evidence="9 18" id="KW-0732">Signal</keyword>
<evidence type="ECO:0000256" key="8">
    <source>
        <dbReference type="ARBA" id="ARBA00022525"/>
    </source>
</evidence>
<dbReference type="PANTHER" id="PTHR22762">
    <property type="entry name" value="ALPHA-GLUCOSIDASE"/>
    <property type="match status" value="1"/>
</dbReference>
<feature type="chain" id="PRO_5041235152" description="Probable alpha/beta-glucosidase agdC" evidence="18">
    <location>
        <begin position="18"/>
        <end position="919"/>
    </location>
</feature>
<evidence type="ECO:0000256" key="1">
    <source>
        <dbReference type="ARBA" id="ARBA00000448"/>
    </source>
</evidence>
<dbReference type="SUPFAM" id="SSF51011">
    <property type="entry name" value="Glycosyl hydrolase domain"/>
    <property type="match status" value="1"/>
</dbReference>
<dbReference type="GO" id="GO:0000272">
    <property type="term" value="P:polysaccharide catabolic process"/>
    <property type="evidence" value="ECO:0007669"/>
    <property type="project" value="UniProtKB-KW"/>
</dbReference>
<comment type="function">
    <text evidence="16">Glucosidase involved in the degradation of cellulosic biomass. Has both alpha- and beta-glucosidase activity.</text>
</comment>
<evidence type="ECO:0000256" key="10">
    <source>
        <dbReference type="ARBA" id="ARBA00022801"/>
    </source>
</evidence>
<dbReference type="EC" id="3.2.1.20" evidence="5"/>
<evidence type="ECO:0000313" key="23">
    <source>
        <dbReference type="Proteomes" id="UP001174936"/>
    </source>
</evidence>
<comment type="catalytic activity">
    <reaction evidence="1">
        <text>Hydrolysis of terminal, non-reducing beta-D-glucosyl residues with release of beta-D-glucose.</text>
        <dbReference type="EC" id="3.2.1.21"/>
    </reaction>
</comment>
<evidence type="ECO:0000256" key="16">
    <source>
        <dbReference type="ARBA" id="ARBA00025512"/>
    </source>
</evidence>
<evidence type="ECO:0000256" key="6">
    <source>
        <dbReference type="ARBA" id="ARBA00012744"/>
    </source>
</evidence>
<name>A0AA40CXA2_9PEZI</name>
<reference evidence="22" key="1">
    <citation type="submission" date="2023-06" db="EMBL/GenBank/DDBJ databases">
        <title>Genome-scale phylogeny and comparative genomics of the fungal order Sordariales.</title>
        <authorList>
            <consortium name="Lawrence Berkeley National Laboratory"/>
            <person name="Hensen N."/>
            <person name="Bonometti L."/>
            <person name="Westerberg I."/>
            <person name="Brannstrom I.O."/>
            <person name="Guillou S."/>
            <person name="Cros-Aarteil S."/>
            <person name="Calhoun S."/>
            <person name="Haridas S."/>
            <person name="Kuo A."/>
            <person name="Mondo S."/>
            <person name="Pangilinan J."/>
            <person name="Riley R."/>
            <person name="Labutti K."/>
            <person name="Andreopoulos B."/>
            <person name="Lipzen A."/>
            <person name="Chen C."/>
            <person name="Yanf M."/>
            <person name="Daum C."/>
            <person name="Ng V."/>
            <person name="Clum A."/>
            <person name="Steindorff A."/>
            <person name="Ohm R."/>
            <person name="Martin F."/>
            <person name="Silar P."/>
            <person name="Natvig D."/>
            <person name="Lalanne C."/>
            <person name="Gautier V."/>
            <person name="Ament-Velasquez S.L."/>
            <person name="Kruys A."/>
            <person name="Hutchinson M.I."/>
            <person name="Powell A.J."/>
            <person name="Barry K."/>
            <person name="Miller A.N."/>
            <person name="Grigoriev I.V."/>
            <person name="Debuchy R."/>
            <person name="Gladieux P."/>
            <person name="Thoren M.H."/>
            <person name="Johannesson H."/>
        </authorList>
    </citation>
    <scope>NUCLEOTIDE SEQUENCE</scope>
    <source>
        <strain evidence="22">SMH2532-1</strain>
    </source>
</reference>
<dbReference type="GO" id="GO:0004558">
    <property type="term" value="F:alpha-1,4-glucosidase activity"/>
    <property type="evidence" value="ECO:0007669"/>
    <property type="project" value="UniProtKB-EC"/>
</dbReference>
<comment type="catalytic activity">
    <reaction evidence="2">
        <text>Hydrolysis of terminal, non-reducing (1-&gt;4)-linked alpha-D-glucose residues with release of alpha-D-glucose.</text>
        <dbReference type="EC" id="3.2.1.20"/>
    </reaction>
</comment>
<evidence type="ECO:0000256" key="9">
    <source>
        <dbReference type="ARBA" id="ARBA00022729"/>
    </source>
</evidence>
<dbReference type="InterPro" id="IPR011013">
    <property type="entry name" value="Gal_mutarotase_sf_dom"/>
</dbReference>
<feature type="signal peptide" evidence="18">
    <location>
        <begin position="1"/>
        <end position="17"/>
    </location>
</feature>
<keyword evidence="8" id="KW-0964">Secreted</keyword>
<evidence type="ECO:0000256" key="14">
    <source>
        <dbReference type="ARBA" id="ARBA00023316"/>
    </source>
</evidence>
<evidence type="ECO:0000256" key="12">
    <source>
        <dbReference type="ARBA" id="ARBA00023277"/>
    </source>
</evidence>
<keyword evidence="15" id="KW-0624">Polysaccharide degradation</keyword>
<dbReference type="CDD" id="cd06602">
    <property type="entry name" value="GH31_MGAM_SI_GAA"/>
    <property type="match status" value="1"/>
</dbReference>
<evidence type="ECO:0000256" key="3">
    <source>
        <dbReference type="ARBA" id="ARBA00004613"/>
    </source>
</evidence>
<dbReference type="GO" id="GO:0008422">
    <property type="term" value="F:beta-glucosidase activity"/>
    <property type="evidence" value="ECO:0007669"/>
    <property type="project" value="UniProtKB-EC"/>
</dbReference>
<dbReference type="Gene3D" id="2.60.40.1760">
    <property type="entry name" value="glycosyl hydrolase (family 31)"/>
    <property type="match status" value="1"/>
</dbReference>
<comment type="caution">
    <text evidence="22">The sequence shown here is derived from an EMBL/GenBank/DDBJ whole genome shotgun (WGS) entry which is preliminary data.</text>
</comment>
<dbReference type="CDD" id="cd14752">
    <property type="entry name" value="GH31_N"/>
    <property type="match status" value="1"/>
</dbReference>
<dbReference type="InterPro" id="IPR025887">
    <property type="entry name" value="Glyco_hydro_31_N_dom"/>
</dbReference>
<dbReference type="Pfam" id="PF21365">
    <property type="entry name" value="Glyco_hydro_31_3rd"/>
    <property type="match status" value="1"/>
</dbReference>
<keyword evidence="23" id="KW-1185">Reference proteome</keyword>
<dbReference type="InterPro" id="IPR000322">
    <property type="entry name" value="Glyco_hydro_31_TIM"/>
</dbReference>
<evidence type="ECO:0000256" key="4">
    <source>
        <dbReference type="ARBA" id="ARBA00007806"/>
    </source>
</evidence>
<dbReference type="GO" id="GO:0030246">
    <property type="term" value="F:carbohydrate binding"/>
    <property type="evidence" value="ECO:0007669"/>
    <property type="project" value="InterPro"/>
</dbReference>
<dbReference type="SUPFAM" id="SSF51445">
    <property type="entry name" value="(Trans)glycosidases"/>
    <property type="match status" value="1"/>
</dbReference>
<dbReference type="Pfam" id="PF13802">
    <property type="entry name" value="Gal_mutarotas_2"/>
    <property type="match status" value="1"/>
</dbReference>
<keyword evidence="11" id="KW-0325">Glycoprotein</keyword>
<dbReference type="GO" id="GO:0071555">
    <property type="term" value="P:cell wall organization"/>
    <property type="evidence" value="ECO:0007669"/>
    <property type="project" value="UniProtKB-KW"/>
</dbReference>
<dbReference type="InterPro" id="IPR030459">
    <property type="entry name" value="Glyco_hydro_31_CS"/>
</dbReference>
<evidence type="ECO:0000256" key="15">
    <source>
        <dbReference type="ARBA" id="ARBA00023326"/>
    </source>
</evidence>
<evidence type="ECO:0000256" key="5">
    <source>
        <dbReference type="ARBA" id="ARBA00012741"/>
    </source>
</evidence>
<dbReference type="PROSITE" id="PS00129">
    <property type="entry name" value="GLYCOSYL_HYDROL_F31_1"/>
    <property type="match status" value="1"/>
</dbReference>
<feature type="domain" description="Glycoside hydrolase family 31 N-terminal" evidence="20">
    <location>
        <begin position="98"/>
        <end position="220"/>
    </location>
</feature>
<sequence>MALRLFSAGLLAVSGLAQDLVYPEYNKLAKCPGYKASDVKTSATGLTATLTLAGTACNVYGDDLRELRLEVSYETDSRLHVKIQDPANNVYQVPASVFPRPESTGSRRPTLKFNYKASPFSFSVTRAGTNEVLFDTSAASLIFESQYLRLRTKLPSNPSLYGLGEHSDPFRLKTSRYVRTLWSQDAFGVPDNSNLYGNHPVYFENRKGGSHGVFFLNSNGMDVVLDKDQGGQQYLEYNTLGGVLDFYFFAGPSPVEVAKQYAQVVGLPAMMPYWSLGFHQCRYGYQDAYEVAEVVQNYSVAGIPLETMWTDIDYMDRRRGFSLDPKRFPKSMMRGLVDHLHQKGQKYILMVNPSVAYQDYAPFQRGVEEDIFLKRENGSIWKGVVWPGVVGFPDWFHPNISKFWNNEFDVMFNPQTGVDIDGLWIDMNEPSNFPCYFPCDNPDAAAIGFPPEPPAVREPPRPLPGWPCEFQPAGTCKRDVISVPPLSQDLVVRGAVTPKEHMLPARQEPGKQLGLPGRDLLYPKYAIHNRAAYNAPMNAQGGLSNKTLNTDVRHYNSLAEYDVHNLYGSMMSTQCAATMQHRRPALRPFIITRSTFAGAGRSVGKWLGDNYSSWWHYRLSIRSMLAFTSLYQMPMVGADVCGFAGNTTEDLCARWAMLGAFAPFYRNHVEYMPSISQEFYRWEIVAKAAKKAIEVRYRLMDYIYTALETQSKDGTPSVSPMWFAYPQDENTWGLEDQYFYGDALLVAPVIEEGATSVDVYLPKGDVFYDWYTSKRIEGQGKKIKVENVGLTDIPLYLRGGVIVPLRTQGAMTTDELREKDFELVVPVGKDGTAKGRLYIDDGVSLVQKGVTDVEFRYAKGKLTAKGKFGFGGKLRIKKVTVLGKGKKGKRDGKEEGEEASVQVDVPLTGEFEIDLPELE</sequence>
<dbReference type="InterPro" id="IPR013780">
    <property type="entry name" value="Glyco_hydro_b"/>
</dbReference>
<evidence type="ECO:0000256" key="11">
    <source>
        <dbReference type="ARBA" id="ARBA00023180"/>
    </source>
</evidence>
<evidence type="ECO:0000259" key="19">
    <source>
        <dbReference type="Pfam" id="PF01055"/>
    </source>
</evidence>
<dbReference type="SUPFAM" id="SSF74650">
    <property type="entry name" value="Galactose mutarotase-like"/>
    <property type="match status" value="1"/>
</dbReference>
<comment type="subcellular location">
    <subcellularLocation>
        <location evidence="3">Secreted</location>
    </subcellularLocation>
</comment>
<gene>
    <name evidence="22" type="ORF">B0T16DRAFT_440263</name>
</gene>
<keyword evidence="13 17" id="KW-0326">Glycosidase</keyword>
<dbReference type="Proteomes" id="UP001174936">
    <property type="component" value="Unassembled WGS sequence"/>
</dbReference>
<organism evidence="22 23">
    <name type="scientific">Cercophora newfieldiana</name>
    <dbReference type="NCBI Taxonomy" id="92897"/>
    <lineage>
        <taxon>Eukaryota</taxon>
        <taxon>Fungi</taxon>
        <taxon>Dikarya</taxon>
        <taxon>Ascomycota</taxon>
        <taxon>Pezizomycotina</taxon>
        <taxon>Sordariomycetes</taxon>
        <taxon>Sordariomycetidae</taxon>
        <taxon>Sordariales</taxon>
        <taxon>Lasiosphaeriaceae</taxon>
        <taxon>Cercophora</taxon>
    </lineage>
</organism>
<dbReference type="InterPro" id="IPR030458">
    <property type="entry name" value="Glyco_hydro_31_AS"/>
</dbReference>
<dbReference type="InterPro" id="IPR017853">
    <property type="entry name" value="GH"/>
</dbReference>
<feature type="domain" description="Glycoside hydrolase family 31 TIM barrel" evidence="19">
    <location>
        <begin position="268"/>
        <end position="706"/>
    </location>
</feature>
<keyword evidence="12" id="KW-0119">Carbohydrate metabolism</keyword>
<evidence type="ECO:0000256" key="18">
    <source>
        <dbReference type="SAM" id="SignalP"/>
    </source>
</evidence>
<dbReference type="Gene3D" id="2.60.40.1180">
    <property type="entry name" value="Golgi alpha-mannosidase II"/>
    <property type="match status" value="2"/>
</dbReference>
<feature type="domain" description="Glycosyl hydrolase family 31 C-terminal" evidence="21">
    <location>
        <begin position="714"/>
        <end position="803"/>
    </location>
</feature>
<evidence type="ECO:0000313" key="22">
    <source>
        <dbReference type="EMBL" id="KAK0654801.1"/>
    </source>
</evidence>
<evidence type="ECO:0000259" key="21">
    <source>
        <dbReference type="Pfam" id="PF21365"/>
    </source>
</evidence>
<dbReference type="Gene3D" id="3.20.20.80">
    <property type="entry name" value="Glycosidases"/>
    <property type="match status" value="2"/>
</dbReference>
<evidence type="ECO:0000256" key="7">
    <source>
        <dbReference type="ARBA" id="ARBA00014002"/>
    </source>
</evidence>
<evidence type="ECO:0000256" key="13">
    <source>
        <dbReference type="ARBA" id="ARBA00023295"/>
    </source>
</evidence>
<dbReference type="AlphaFoldDB" id="A0AA40CXA2"/>
<keyword evidence="10 17" id="KW-0378">Hydrolase</keyword>
<dbReference type="GO" id="GO:0005576">
    <property type="term" value="C:extracellular region"/>
    <property type="evidence" value="ECO:0007669"/>
    <property type="project" value="UniProtKB-SubCell"/>
</dbReference>
<evidence type="ECO:0000256" key="17">
    <source>
        <dbReference type="RuleBase" id="RU361185"/>
    </source>
</evidence>
<accession>A0AA40CXA2</accession>
<dbReference type="InterPro" id="IPR048395">
    <property type="entry name" value="Glyco_hydro_31_C"/>
</dbReference>
<evidence type="ECO:0000259" key="20">
    <source>
        <dbReference type="Pfam" id="PF13802"/>
    </source>
</evidence>